<dbReference type="Gene3D" id="3.20.20.140">
    <property type="entry name" value="Metal-dependent hydrolases"/>
    <property type="match status" value="1"/>
</dbReference>
<dbReference type="FunFam" id="3.20.20.140:FF:000004">
    <property type="entry name" value="N-acetylglucosamine-6-phosphate deacetylase"/>
    <property type="match status" value="1"/>
</dbReference>
<dbReference type="InterPro" id="IPR032466">
    <property type="entry name" value="Metal_Hydrolase"/>
</dbReference>
<dbReference type="Pfam" id="PF01979">
    <property type="entry name" value="Amidohydro_1"/>
    <property type="match status" value="1"/>
</dbReference>
<dbReference type="PANTHER" id="PTHR11113">
    <property type="entry name" value="N-ACETYLGLUCOSAMINE-6-PHOSPHATE DEACETYLASE"/>
    <property type="match status" value="1"/>
</dbReference>
<feature type="binding site" evidence="7">
    <location>
        <begin position="299"/>
        <end position="301"/>
    </location>
    <ligand>
        <name>substrate</name>
    </ligand>
</feature>
<dbReference type="SUPFAM" id="SSF51338">
    <property type="entry name" value="Composite domain of metallo-dependent hydrolases"/>
    <property type="match status" value="1"/>
</dbReference>
<comment type="similarity">
    <text evidence="1 5">Belongs to the metallo-dependent hydrolases superfamily. NagA family.</text>
</comment>
<evidence type="ECO:0000256" key="8">
    <source>
        <dbReference type="PIRSR" id="PIRSR038994-3"/>
    </source>
</evidence>
<dbReference type="Gene3D" id="2.30.40.10">
    <property type="entry name" value="Urease, subunit C, domain 1"/>
    <property type="match status" value="1"/>
</dbReference>
<sequence>MPSITVEQVLTPQGMQKHQRIDIENGYISKIGPAAENETHFQVHTLLPGYVDTQVNGGGGVLFNQAPCEDALNTMAEAHLRYGSTSMLPTIITDNAATMAQAAQAVANVIAQQHSTIKGIHFEGPFLSTAKKGVHDASFIRTPSDKEIATLCRHDIGKVLLTVAPETVSLDFIKEISQEGVIVAIGHTNASFEQVNKALQAGATGFTHLYNAMSAFTSREPGAVGAALMNNAAYSGLIVDHHHVHPQSALFAINTKGAHRIMLVTDAMAHVGCDITRLPFFDTEIIRQGDKLTTPEGTLAGSCLDMHSALVNTCRDLNITLAKASEMASLTPARFVGLDDEIGVIASGYRANFVALDETLNLCNVWVNGELIARG</sequence>
<feature type="binding site" evidence="7">
    <location>
        <position position="243"/>
    </location>
    <ligand>
        <name>substrate</name>
    </ligand>
</feature>
<dbReference type="EC" id="3.5.1.25" evidence="5"/>
<keyword evidence="11" id="KW-1185">Reference proteome</keyword>
<dbReference type="InterPro" id="IPR011059">
    <property type="entry name" value="Metal-dep_hydrolase_composite"/>
</dbReference>
<dbReference type="PIRSF" id="PIRSF038994">
    <property type="entry name" value="NagA"/>
    <property type="match status" value="1"/>
</dbReference>
<evidence type="ECO:0000256" key="1">
    <source>
        <dbReference type="ARBA" id="ARBA00010716"/>
    </source>
</evidence>
<keyword evidence="3 5" id="KW-0378">Hydrolase</keyword>
<dbReference type="CDD" id="cd00854">
    <property type="entry name" value="NagA"/>
    <property type="match status" value="1"/>
</dbReference>
<dbReference type="GO" id="GO:0008448">
    <property type="term" value="F:N-acetylglucosamine-6-phosphate deacetylase activity"/>
    <property type="evidence" value="ECO:0007669"/>
    <property type="project" value="UniProtKB-UniRule"/>
</dbReference>
<name>A0A7X5LHX9_9ALTE</name>
<dbReference type="InterPro" id="IPR003764">
    <property type="entry name" value="GlcNAc_6-P_deAcase"/>
</dbReference>
<organism evidence="10 11">
    <name type="scientific">Alteromonas profundi</name>
    <dbReference type="NCBI Taxonomy" id="2696062"/>
    <lineage>
        <taxon>Bacteria</taxon>
        <taxon>Pseudomonadati</taxon>
        <taxon>Pseudomonadota</taxon>
        <taxon>Gammaproteobacteria</taxon>
        <taxon>Alteromonadales</taxon>
        <taxon>Alteromonadaceae</taxon>
        <taxon>Alteromonas/Salinimonas group</taxon>
        <taxon>Alteromonas</taxon>
    </lineage>
</organism>
<evidence type="ECO:0000256" key="6">
    <source>
        <dbReference type="PIRSR" id="PIRSR038994-1"/>
    </source>
</evidence>
<reference evidence="10 11" key="1">
    <citation type="submission" date="2020-01" db="EMBL/GenBank/DDBJ databases">
        <authorList>
            <person name="Chen J."/>
            <person name="Zhu S."/>
            <person name="Yang J."/>
        </authorList>
    </citation>
    <scope>NUCLEOTIDE SEQUENCE [LARGE SCALE GENOMIC DNA]</scope>
    <source>
        <strain evidence="10 11">345S023</strain>
    </source>
</reference>
<comment type="cofactor">
    <cofactor evidence="8">
        <name>a divalent metal cation</name>
        <dbReference type="ChEBI" id="CHEBI:60240"/>
    </cofactor>
    <text evidence="8">Binds 1 divalent metal cation per subunit.</text>
</comment>
<evidence type="ECO:0000313" key="11">
    <source>
        <dbReference type="Proteomes" id="UP000470213"/>
    </source>
</evidence>
<evidence type="ECO:0000256" key="7">
    <source>
        <dbReference type="PIRSR" id="PIRSR038994-2"/>
    </source>
</evidence>
<dbReference type="EMBL" id="JAAAWN010000001">
    <property type="protein sequence ID" value="NDV89690.1"/>
    <property type="molecule type" value="Genomic_DNA"/>
</dbReference>
<dbReference type="InterPro" id="IPR006680">
    <property type="entry name" value="Amidohydro-rel"/>
</dbReference>
<feature type="binding site" evidence="8">
    <location>
        <position position="208"/>
    </location>
    <ligand>
        <name>Zn(2+)</name>
        <dbReference type="ChEBI" id="CHEBI:29105"/>
    </ligand>
</feature>
<evidence type="ECO:0000256" key="3">
    <source>
        <dbReference type="ARBA" id="ARBA00022801"/>
    </source>
</evidence>
<protein>
    <recommendedName>
        <fullName evidence="5">N-acetylgalactosamine-6-phosphate deacetylase</fullName>
        <ecNumber evidence="5">3.5.1.25</ecNumber>
    </recommendedName>
    <alternativeName>
        <fullName evidence="5">N-acetylglucosamine-6-phosphate deacetylase</fullName>
    </alternativeName>
</protein>
<feature type="binding site" evidence="8">
    <location>
        <position position="187"/>
    </location>
    <ligand>
        <name>Zn(2+)</name>
        <dbReference type="ChEBI" id="CHEBI:29105"/>
    </ligand>
</feature>
<feature type="active site" description="Proton donor/acceptor" evidence="6">
    <location>
        <position position="266"/>
    </location>
</feature>
<feature type="binding site" evidence="7">
    <location>
        <begin position="211"/>
        <end position="212"/>
    </location>
    <ligand>
        <name>substrate</name>
    </ligand>
</feature>
<keyword evidence="4 5" id="KW-0119">Carbohydrate metabolism</keyword>
<comment type="caution">
    <text evidence="10">The sequence shown here is derived from an EMBL/GenBank/DDBJ whole genome shotgun (WGS) entry which is preliminary data.</text>
</comment>
<keyword evidence="2 8" id="KW-0479">Metal-binding</keyword>
<feature type="domain" description="Amidohydrolase-related" evidence="9">
    <location>
        <begin position="45"/>
        <end position="371"/>
    </location>
</feature>
<dbReference type="GO" id="GO:0006046">
    <property type="term" value="P:N-acetylglucosamine catabolic process"/>
    <property type="evidence" value="ECO:0007669"/>
    <property type="project" value="TreeGrafter"/>
</dbReference>
<feature type="binding site" evidence="7">
    <location>
        <position position="134"/>
    </location>
    <ligand>
        <name>substrate</name>
    </ligand>
</feature>
<comment type="catalytic activity">
    <reaction evidence="5">
        <text>N-acetyl-D-glucosamine 6-phosphate + H2O = D-glucosamine 6-phosphate + acetate</text>
        <dbReference type="Rhea" id="RHEA:22936"/>
        <dbReference type="ChEBI" id="CHEBI:15377"/>
        <dbReference type="ChEBI" id="CHEBI:30089"/>
        <dbReference type="ChEBI" id="CHEBI:57513"/>
        <dbReference type="ChEBI" id="CHEBI:58725"/>
        <dbReference type="EC" id="3.5.1.25"/>
    </reaction>
</comment>
<dbReference type="SUPFAM" id="SSF51556">
    <property type="entry name" value="Metallo-dependent hydrolases"/>
    <property type="match status" value="1"/>
</dbReference>
<dbReference type="AlphaFoldDB" id="A0A7X5LHX9"/>
<dbReference type="NCBIfam" id="TIGR00221">
    <property type="entry name" value="nagA"/>
    <property type="match status" value="1"/>
</dbReference>
<feature type="binding site" evidence="8">
    <location>
        <position position="123"/>
    </location>
    <ligand>
        <name>Zn(2+)</name>
        <dbReference type="ChEBI" id="CHEBI:29105"/>
    </ligand>
</feature>
<dbReference type="Proteomes" id="UP000470213">
    <property type="component" value="Unassembled WGS sequence"/>
</dbReference>
<evidence type="ECO:0000256" key="5">
    <source>
        <dbReference type="PIRNR" id="PIRNR038994"/>
    </source>
</evidence>
<evidence type="ECO:0000256" key="2">
    <source>
        <dbReference type="ARBA" id="ARBA00022723"/>
    </source>
</evidence>
<evidence type="ECO:0000256" key="4">
    <source>
        <dbReference type="ARBA" id="ARBA00023277"/>
    </source>
</evidence>
<proteinExistence type="inferred from homology"/>
<feature type="binding site" evidence="7">
    <location>
        <position position="219"/>
    </location>
    <ligand>
        <name>substrate</name>
    </ligand>
</feature>
<dbReference type="PANTHER" id="PTHR11113:SF14">
    <property type="entry name" value="N-ACETYLGLUCOSAMINE-6-PHOSPHATE DEACETYLASE"/>
    <property type="match status" value="1"/>
</dbReference>
<dbReference type="GO" id="GO:0046872">
    <property type="term" value="F:metal ion binding"/>
    <property type="evidence" value="ECO:0007669"/>
    <property type="project" value="UniProtKB-KW"/>
</dbReference>
<evidence type="ECO:0000313" key="10">
    <source>
        <dbReference type="EMBL" id="NDV89690.1"/>
    </source>
</evidence>
<evidence type="ECO:0000259" key="9">
    <source>
        <dbReference type="Pfam" id="PF01979"/>
    </source>
</evidence>
<dbReference type="RefSeq" id="WP_163083287.1">
    <property type="nucleotide sequence ID" value="NZ_JAAAWN010000001.1"/>
</dbReference>
<accession>A0A7X5LHX9</accession>
<gene>
    <name evidence="10" type="primary">nagA</name>
    <name evidence="10" type="ORF">GTH32_00570</name>
</gene>